<reference evidence="1" key="1">
    <citation type="submission" date="2013-05" db="EMBL/GenBank/DDBJ databases">
        <authorList>
            <person name="Yim A.K.Y."/>
            <person name="Chan T.F."/>
            <person name="Ji K.M."/>
            <person name="Liu X.Y."/>
            <person name="Zhou J.W."/>
            <person name="Li R.Q."/>
            <person name="Yang K.Y."/>
            <person name="Li J."/>
            <person name="Li M."/>
            <person name="Law P.T.W."/>
            <person name="Wu Y.L."/>
            <person name="Cai Z.L."/>
            <person name="Qin H."/>
            <person name="Bao Y."/>
            <person name="Leung R.K.K."/>
            <person name="Ng P.K.S."/>
            <person name="Zou J."/>
            <person name="Zhong X.J."/>
            <person name="Ran P.X."/>
            <person name="Zhong N.S."/>
            <person name="Liu Z.G."/>
            <person name="Tsui S.K.W."/>
        </authorList>
    </citation>
    <scope>NUCLEOTIDE SEQUENCE</scope>
    <source>
        <strain evidence="1">Derf</strain>
        <tissue evidence="1">Whole organism</tissue>
    </source>
</reference>
<name>A0A922I7E3_DERFA</name>
<protein>
    <submittedName>
        <fullName evidence="1">Uncharacterized protein</fullName>
    </submittedName>
</protein>
<keyword evidence="2" id="KW-1185">Reference proteome</keyword>
<comment type="caution">
    <text evidence="1">The sequence shown here is derived from an EMBL/GenBank/DDBJ whole genome shotgun (WGS) entry which is preliminary data.</text>
</comment>
<dbReference type="AlphaFoldDB" id="A0A922I7E3"/>
<evidence type="ECO:0000313" key="2">
    <source>
        <dbReference type="Proteomes" id="UP000790347"/>
    </source>
</evidence>
<dbReference type="Proteomes" id="UP000790347">
    <property type="component" value="Unassembled WGS sequence"/>
</dbReference>
<dbReference type="EMBL" id="ASGP02000002">
    <property type="protein sequence ID" value="KAH9522673.1"/>
    <property type="molecule type" value="Genomic_DNA"/>
</dbReference>
<gene>
    <name evidence="1" type="ORF">DERF_006239</name>
</gene>
<evidence type="ECO:0000313" key="1">
    <source>
        <dbReference type="EMBL" id="KAH9522673.1"/>
    </source>
</evidence>
<organism evidence="1 2">
    <name type="scientific">Dermatophagoides farinae</name>
    <name type="common">American house dust mite</name>
    <dbReference type="NCBI Taxonomy" id="6954"/>
    <lineage>
        <taxon>Eukaryota</taxon>
        <taxon>Metazoa</taxon>
        <taxon>Ecdysozoa</taxon>
        <taxon>Arthropoda</taxon>
        <taxon>Chelicerata</taxon>
        <taxon>Arachnida</taxon>
        <taxon>Acari</taxon>
        <taxon>Acariformes</taxon>
        <taxon>Sarcoptiformes</taxon>
        <taxon>Astigmata</taxon>
        <taxon>Psoroptidia</taxon>
        <taxon>Analgoidea</taxon>
        <taxon>Pyroglyphidae</taxon>
        <taxon>Dermatophagoidinae</taxon>
        <taxon>Dermatophagoides</taxon>
    </lineage>
</organism>
<proteinExistence type="predicted"/>
<sequence>MANTFDPTILPIFANDNVDIGKPPAVIYIICNNQWICLTGIDGRLICHYFGCYWRRCRYRCCRRC</sequence>
<accession>A0A922I7E3</accession>
<reference evidence="1" key="2">
    <citation type="journal article" date="2022" name="Res Sq">
        <title>Comparative Genomics Reveals Insights into the Divergent Evolution of Astigmatic Mites and Household Pest Adaptations.</title>
        <authorList>
            <person name="Xiong Q."/>
            <person name="Wan A.T.-Y."/>
            <person name="Liu X.-Y."/>
            <person name="Fung C.S.-H."/>
            <person name="Xiao X."/>
            <person name="Malainual N."/>
            <person name="Hou J."/>
            <person name="Wang L."/>
            <person name="Wang M."/>
            <person name="Yang K."/>
            <person name="Cui Y."/>
            <person name="Leung E."/>
            <person name="Nong W."/>
            <person name="Shin S.-K."/>
            <person name="Au S."/>
            <person name="Jeong K.Y."/>
            <person name="Chew F.T."/>
            <person name="Hui J."/>
            <person name="Leung T.F."/>
            <person name="Tungtrongchitr A."/>
            <person name="Zhong N."/>
            <person name="Liu Z."/>
            <person name="Tsui S."/>
        </authorList>
    </citation>
    <scope>NUCLEOTIDE SEQUENCE</scope>
    <source>
        <strain evidence="1">Derf</strain>
        <tissue evidence="1">Whole organism</tissue>
    </source>
</reference>